<dbReference type="Pfam" id="PF13091">
    <property type="entry name" value="PLDc_2"/>
    <property type="match status" value="1"/>
</dbReference>
<protein>
    <submittedName>
        <fullName evidence="3">Unannotated protein</fullName>
    </submittedName>
</protein>
<sequence>MAVTWDVVPGGRFATGASALETMLADATVLRIAVAYVTGSGVQRLASILAATGHPGTVQVVTRATDTTASIEDLRSLETLLGAEVRAFVGSEASRFHPKLYMTRAPNSSFVLSGSGNLTLGGLENNDEQFELLQQSTGPQRPGQRAPERFESAASNDLIRRFSTYFSGAMPLANALSHPSFLSWQEQSARRADLEAELRKLDRDVESAETDAAGVAPRGTDASKNATEQMVRNRMEAWFPNAPIRRTVFLAFAQAIRIANSVNPDGWWCGYVTDSRFGGNRLTVCAALSQVFVAHSDSEVYFPAPPSEVDSTAGELCDSLELLEGVRIEPSRIGDVTYAGQTHPYVCVPASSIDDAVQRGALDLIPSIIDWRMTNGRTAHWQRHCSALVRVVARETGEELQQPSYEP</sequence>
<evidence type="ECO:0000259" key="2">
    <source>
        <dbReference type="Pfam" id="PF13091"/>
    </source>
</evidence>
<name>A0A6J7H566_9ZZZZ</name>
<evidence type="ECO:0000256" key="1">
    <source>
        <dbReference type="SAM" id="Coils"/>
    </source>
</evidence>
<dbReference type="CDD" id="cd09117">
    <property type="entry name" value="PLDc_Bfil_DEXD_like"/>
    <property type="match status" value="1"/>
</dbReference>
<gene>
    <name evidence="3" type="ORF">UFOPK3564_01457</name>
</gene>
<dbReference type="InterPro" id="IPR025202">
    <property type="entry name" value="PLD-like_dom"/>
</dbReference>
<feature type="domain" description="Phospholipase D-like" evidence="2">
    <location>
        <begin position="30"/>
        <end position="130"/>
    </location>
</feature>
<dbReference type="AlphaFoldDB" id="A0A6J7H566"/>
<accession>A0A6J7H566</accession>
<reference evidence="3" key="1">
    <citation type="submission" date="2020-05" db="EMBL/GenBank/DDBJ databases">
        <authorList>
            <person name="Chiriac C."/>
            <person name="Salcher M."/>
            <person name="Ghai R."/>
            <person name="Kavagutti S V."/>
        </authorList>
    </citation>
    <scope>NUCLEOTIDE SEQUENCE</scope>
</reference>
<proteinExistence type="predicted"/>
<dbReference type="EMBL" id="CAFBMK010000072">
    <property type="protein sequence ID" value="CAB4914198.1"/>
    <property type="molecule type" value="Genomic_DNA"/>
</dbReference>
<organism evidence="3">
    <name type="scientific">freshwater metagenome</name>
    <dbReference type="NCBI Taxonomy" id="449393"/>
    <lineage>
        <taxon>unclassified sequences</taxon>
        <taxon>metagenomes</taxon>
        <taxon>ecological metagenomes</taxon>
    </lineage>
</organism>
<dbReference type="Gene3D" id="3.30.870.10">
    <property type="entry name" value="Endonuclease Chain A"/>
    <property type="match status" value="1"/>
</dbReference>
<keyword evidence="1" id="KW-0175">Coiled coil</keyword>
<feature type="coiled-coil region" evidence="1">
    <location>
        <begin position="184"/>
        <end position="211"/>
    </location>
</feature>
<evidence type="ECO:0000313" key="3">
    <source>
        <dbReference type="EMBL" id="CAB4914198.1"/>
    </source>
</evidence>